<protein>
    <submittedName>
        <fullName evidence="1">Uncharacterized protein</fullName>
    </submittedName>
</protein>
<dbReference type="RefSeq" id="WP_344904737.1">
    <property type="nucleotide sequence ID" value="NZ_BAABAS010000025.1"/>
</dbReference>
<evidence type="ECO:0000313" key="2">
    <source>
        <dbReference type="Proteomes" id="UP001501710"/>
    </source>
</evidence>
<evidence type="ECO:0000313" key="1">
    <source>
        <dbReference type="EMBL" id="GAA4240285.1"/>
    </source>
</evidence>
<comment type="caution">
    <text evidence="1">The sequence shown here is derived from an EMBL/GenBank/DDBJ whole genome shotgun (WGS) entry which is preliminary data.</text>
</comment>
<organism evidence="1 2">
    <name type="scientific">Actinomadura meridiana</name>
    <dbReference type="NCBI Taxonomy" id="559626"/>
    <lineage>
        <taxon>Bacteria</taxon>
        <taxon>Bacillati</taxon>
        <taxon>Actinomycetota</taxon>
        <taxon>Actinomycetes</taxon>
        <taxon>Streptosporangiales</taxon>
        <taxon>Thermomonosporaceae</taxon>
        <taxon>Actinomadura</taxon>
    </lineage>
</organism>
<keyword evidence="2" id="KW-1185">Reference proteome</keyword>
<name>A0ABP8CLK4_9ACTN</name>
<dbReference type="Proteomes" id="UP001501710">
    <property type="component" value="Unassembled WGS sequence"/>
</dbReference>
<gene>
    <name evidence="1" type="ORF">GCM10022254_64320</name>
</gene>
<accession>A0ABP8CLK4</accession>
<dbReference type="EMBL" id="BAABAS010000025">
    <property type="protein sequence ID" value="GAA4240285.1"/>
    <property type="molecule type" value="Genomic_DNA"/>
</dbReference>
<reference evidence="2" key="1">
    <citation type="journal article" date="2019" name="Int. J. Syst. Evol. Microbiol.">
        <title>The Global Catalogue of Microorganisms (GCM) 10K type strain sequencing project: providing services to taxonomists for standard genome sequencing and annotation.</title>
        <authorList>
            <consortium name="The Broad Institute Genomics Platform"/>
            <consortium name="The Broad Institute Genome Sequencing Center for Infectious Disease"/>
            <person name="Wu L."/>
            <person name="Ma J."/>
        </authorList>
    </citation>
    <scope>NUCLEOTIDE SEQUENCE [LARGE SCALE GENOMIC DNA]</scope>
    <source>
        <strain evidence="2">JCM 17440</strain>
    </source>
</reference>
<sequence length="74" mass="8508">MSTPQSRRPDTTYRAPIGSVDLAAETDDGSPYEIWPCHDCLPWHVEVIREGDHVFVREWHAVACPSFQELIKEE</sequence>
<proteinExistence type="predicted"/>